<feature type="domain" description="Piwi" evidence="3">
    <location>
        <begin position="423"/>
        <end position="729"/>
    </location>
</feature>
<dbReference type="InterPro" id="IPR036397">
    <property type="entry name" value="RNaseH_sf"/>
</dbReference>
<keyword evidence="5" id="KW-1185">Reference proteome</keyword>
<name>A0ABT6AKD2_9BURK</name>
<evidence type="ECO:0000256" key="1">
    <source>
        <dbReference type="ARBA" id="ARBA00035012"/>
    </source>
</evidence>
<dbReference type="InterPro" id="IPR012337">
    <property type="entry name" value="RNaseH-like_sf"/>
</dbReference>
<proteinExistence type="inferred from homology"/>
<dbReference type="RefSeq" id="WP_276264498.1">
    <property type="nucleotide sequence ID" value="NZ_JARJLM010000157.1"/>
</dbReference>
<dbReference type="Gene3D" id="3.30.420.10">
    <property type="entry name" value="Ribonuclease H-like superfamily/Ribonuclease H"/>
    <property type="match status" value="1"/>
</dbReference>
<dbReference type="Gene3D" id="3.40.50.2300">
    <property type="match status" value="1"/>
</dbReference>
<gene>
    <name evidence="4" type="ORF">P3W85_08870</name>
</gene>
<comment type="caution">
    <text evidence="4">The sequence shown here is derived from an EMBL/GenBank/DDBJ whole genome shotgun (WGS) entry which is preliminary data.</text>
</comment>
<accession>A0ABT6AKD2</accession>
<evidence type="ECO:0000313" key="4">
    <source>
        <dbReference type="EMBL" id="MDF3833059.1"/>
    </source>
</evidence>
<dbReference type="InterPro" id="IPR003165">
    <property type="entry name" value="Piwi"/>
</dbReference>
<evidence type="ECO:0000313" key="5">
    <source>
        <dbReference type="Proteomes" id="UP001216674"/>
    </source>
</evidence>
<dbReference type="PROSITE" id="PS50822">
    <property type="entry name" value="PIWI"/>
    <property type="match status" value="1"/>
</dbReference>
<comment type="similarity">
    <text evidence="1">Belongs to the argonaute family. Long pAgo subfamily.</text>
</comment>
<dbReference type="EMBL" id="JARJLM010000157">
    <property type="protein sequence ID" value="MDF3833059.1"/>
    <property type="molecule type" value="Genomic_DNA"/>
</dbReference>
<protein>
    <recommendedName>
        <fullName evidence="2">Protein argonaute</fullName>
    </recommendedName>
</protein>
<dbReference type="SMART" id="SM00950">
    <property type="entry name" value="Piwi"/>
    <property type="match status" value="1"/>
</dbReference>
<dbReference type="Pfam" id="PF02171">
    <property type="entry name" value="Piwi"/>
    <property type="match status" value="1"/>
</dbReference>
<reference evidence="4 5" key="1">
    <citation type="submission" date="2023-03" db="EMBL/GenBank/DDBJ databases">
        <title>Draft assemblies of triclosan tolerant bacteria isolated from returned activated sludge.</title>
        <authorList>
            <person name="Van Hamelsveld S."/>
        </authorList>
    </citation>
    <scope>NUCLEOTIDE SEQUENCE [LARGE SCALE GENOMIC DNA]</scope>
    <source>
        <strain evidence="4 5">GW210010_S58</strain>
    </source>
</reference>
<evidence type="ECO:0000259" key="3">
    <source>
        <dbReference type="PROSITE" id="PS50822"/>
    </source>
</evidence>
<sequence>MLLNHLPITFSASSFAGFRLPYQGSDQIKGLRKRLAMTHFVLRVGDDIVLFPYTSGANTEGEAITFDTKEDHSVANALARQALLRSFFNHNRRISGVKPVKIVRDAENLLAGKGADTFAIFPEYSFDVRPLAPQEGGFVNGVLVNFGARLLIKPTLAELIARGFNPVGLYVVGENDVDDPYILPMFNRRLAGRIESIEGNEALLADARQERLALDRAHVEPSRANFDRVGRAILGTAYDAFQRQMMPRLHDVSAAERQLERLNQMVGTFKDLQGELPCCAGLSISLDGHLTEVGQGIGVGQSRKLGTPQCSLRPGGSITVPWPVDPKIDANGPFDADGFERKQSRIAVIFPAEQKGHVERFAAQLRDGVPSNGGNTPMQQGMVRKYRLQSMDFEFIAVDTRGGKAAAYRQAALAAAQRTVDAALVVITDEDRLLLGVQSPYYTAKAVLMSQGVPVQAVRLATILQNNVAYSLNNLALALYAKLGGIPWTLSVQQRLVHEIVVGIGSARIGFDRLSDRERLVGITTVFSGDGNYLLGNATTEASSDDYQTSLLNSLRATLDELKRRFGWRHGDKLRIIFHQSFKRYKETEAQAVASLVAELTDFDVEYAFVQVSGDHDWKLFDQSAPGVTYRQSRKGIAVPERGQIVPLGPRAALVTLTGPQQLKTDLQGCPSPMLVSVHPNSTFNSLDYIAKQVFDLTFMSWKTFMPTTQPVSIAYPNMVVDLLGNLRQIPNFNPDILITKLKESRWFL</sequence>
<evidence type="ECO:0000256" key="2">
    <source>
        <dbReference type="ARBA" id="ARBA00035032"/>
    </source>
</evidence>
<organism evidence="4 5">
    <name type="scientific">Cupriavidus basilensis</name>
    <dbReference type="NCBI Taxonomy" id="68895"/>
    <lineage>
        <taxon>Bacteria</taxon>
        <taxon>Pseudomonadati</taxon>
        <taxon>Pseudomonadota</taxon>
        <taxon>Betaproteobacteria</taxon>
        <taxon>Burkholderiales</taxon>
        <taxon>Burkholderiaceae</taxon>
        <taxon>Cupriavidus</taxon>
    </lineage>
</organism>
<dbReference type="Proteomes" id="UP001216674">
    <property type="component" value="Unassembled WGS sequence"/>
</dbReference>
<dbReference type="CDD" id="cd04659">
    <property type="entry name" value="Piwi_piwi-like_ProArk"/>
    <property type="match status" value="1"/>
</dbReference>
<dbReference type="SUPFAM" id="SSF53098">
    <property type="entry name" value="Ribonuclease H-like"/>
    <property type="match status" value="1"/>
</dbReference>